<dbReference type="EMBL" id="BMYU01000003">
    <property type="protein sequence ID" value="GGX39524.1"/>
    <property type="molecule type" value="Genomic_DNA"/>
</dbReference>
<evidence type="ECO:0000313" key="2">
    <source>
        <dbReference type="EMBL" id="GGX39524.1"/>
    </source>
</evidence>
<reference evidence="3" key="1">
    <citation type="journal article" date="2019" name="Int. J. Syst. Evol. Microbiol.">
        <title>The Global Catalogue of Microorganisms (GCM) 10K type strain sequencing project: providing services to taxonomists for standard genome sequencing and annotation.</title>
        <authorList>
            <consortium name="The Broad Institute Genomics Platform"/>
            <consortium name="The Broad Institute Genome Sequencing Center for Infectious Disease"/>
            <person name="Wu L."/>
            <person name="Ma J."/>
        </authorList>
    </citation>
    <scope>NUCLEOTIDE SEQUENCE [LARGE SCALE GENOMIC DNA]</scope>
    <source>
        <strain evidence="3">KCTC 23917</strain>
    </source>
</reference>
<evidence type="ECO:0008006" key="4">
    <source>
        <dbReference type="Google" id="ProtNLM"/>
    </source>
</evidence>
<proteinExistence type="predicted"/>
<evidence type="ECO:0000313" key="3">
    <source>
        <dbReference type="Proteomes" id="UP000653343"/>
    </source>
</evidence>
<organism evidence="2 3">
    <name type="scientific">Undibacterium squillarum</name>
    <dbReference type="NCBI Taxonomy" id="1131567"/>
    <lineage>
        <taxon>Bacteria</taxon>
        <taxon>Pseudomonadati</taxon>
        <taxon>Pseudomonadota</taxon>
        <taxon>Betaproteobacteria</taxon>
        <taxon>Burkholderiales</taxon>
        <taxon>Oxalobacteraceae</taxon>
        <taxon>Undibacterium</taxon>
    </lineage>
</organism>
<evidence type="ECO:0000256" key="1">
    <source>
        <dbReference type="SAM" id="MobiDB-lite"/>
    </source>
</evidence>
<sequence>MDETTQQNAALVEQAAAAASALQDQAHALSVIVDGFKVSPQSGNATAGFSAGAGHPAVAQASPAPAARKPAARPALKAVPAPRAPAPARAKPKDNDAGDWEEF</sequence>
<dbReference type="Proteomes" id="UP000653343">
    <property type="component" value="Unassembled WGS sequence"/>
</dbReference>
<name>A0ABQ2XX76_9BURK</name>
<feature type="compositionally biased region" description="Low complexity" evidence="1">
    <location>
        <begin position="56"/>
        <end position="89"/>
    </location>
</feature>
<keyword evidence="3" id="KW-1185">Reference proteome</keyword>
<comment type="caution">
    <text evidence="2">The sequence shown here is derived from an EMBL/GenBank/DDBJ whole genome shotgun (WGS) entry which is preliminary data.</text>
</comment>
<protein>
    <recommendedName>
        <fullName evidence="4">Methyl-accepting chemotaxis protein</fullName>
    </recommendedName>
</protein>
<accession>A0ABQ2XX76</accession>
<gene>
    <name evidence="2" type="ORF">GCM10010946_17500</name>
</gene>
<feature type="region of interest" description="Disordered" evidence="1">
    <location>
        <begin position="43"/>
        <end position="103"/>
    </location>
</feature>